<sequence length="252" mass="28479">MVQCEGYIPGGARCRIFWGLDALGYCHHHARQGRPRCQGFRIGTNTRCGRLAKPGFDYCSDVHDPATPYIPPRILDPAYYLRSSVQDAVVANYNGRDIYNQEMLDLITPSVLHLDHIGEKQCFTHALIQMGLRDGDEDLELVTTMLRDSVVNEVGNLALTRANTNRIKGKAVSKYLDDLRTGHLGQRTFTSYLLDEALNGEKLGRAVTGRITHVMGRALKRCKWKLADEGETPVLEQLSEQLWKLRIDMELH</sequence>
<dbReference type="OrthoDB" id="124038at2759"/>
<evidence type="ECO:0000313" key="1">
    <source>
        <dbReference type="EMBL" id="GMF13402.1"/>
    </source>
</evidence>
<dbReference type="EMBL" id="BSXW01000154">
    <property type="protein sequence ID" value="GMF13402.1"/>
    <property type="molecule type" value="Genomic_DNA"/>
</dbReference>
<keyword evidence="2" id="KW-1185">Reference proteome</keyword>
<dbReference type="AlphaFoldDB" id="A0A9W6TFW8"/>
<proteinExistence type="predicted"/>
<protein>
    <submittedName>
        <fullName evidence="1">Unnamed protein product</fullName>
    </submittedName>
</protein>
<evidence type="ECO:0000313" key="2">
    <source>
        <dbReference type="Proteomes" id="UP001165083"/>
    </source>
</evidence>
<comment type="caution">
    <text evidence="1">The sequence shown here is derived from an EMBL/GenBank/DDBJ whole genome shotgun (WGS) entry which is preliminary data.</text>
</comment>
<organism evidence="1 2">
    <name type="scientific">Phytophthora lilii</name>
    <dbReference type="NCBI Taxonomy" id="2077276"/>
    <lineage>
        <taxon>Eukaryota</taxon>
        <taxon>Sar</taxon>
        <taxon>Stramenopiles</taxon>
        <taxon>Oomycota</taxon>
        <taxon>Peronosporomycetes</taxon>
        <taxon>Peronosporales</taxon>
        <taxon>Peronosporaceae</taxon>
        <taxon>Phytophthora</taxon>
    </lineage>
</organism>
<accession>A0A9W6TFW8</accession>
<dbReference type="Proteomes" id="UP001165083">
    <property type="component" value="Unassembled WGS sequence"/>
</dbReference>
<reference evidence="1" key="1">
    <citation type="submission" date="2023-04" db="EMBL/GenBank/DDBJ databases">
        <title>Phytophthora lilii NBRC 32176.</title>
        <authorList>
            <person name="Ichikawa N."/>
            <person name="Sato H."/>
            <person name="Tonouchi N."/>
        </authorList>
    </citation>
    <scope>NUCLEOTIDE SEQUENCE</scope>
    <source>
        <strain evidence="1">NBRC 32176</strain>
    </source>
</reference>
<name>A0A9W6TFW8_9STRA</name>
<gene>
    <name evidence="1" type="ORF">Plil01_000387800</name>
</gene>